<feature type="domain" description="Cupin type-2" evidence="1">
    <location>
        <begin position="46"/>
        <end position="112"/>
    </location>
</feature>
<organism evidence="2 3">
    <name type="scientific">Cupriavidus metallidurans</name>
    <dbReference type="NCBI Taxonomy" id="119219"/>
    <lineage>
        <taxon>Bacteria</taxon>
        <taxon>Pseudomonadati</taxon>
        <taxon>Pseudomonadota</taxon>
        <taxon>Betaproteobacteria</taxon>
        <taxon>Burkholderiales</taxon>
        <taxon>Burkholderiaceae</taxon>
        <taxon>Cupriavidus</taxon>
    </lineage>
</organism>
<evidence type="ECO:0000259" key="1">
    <source>
        <dbReference type="Pfam" id="PF07883"/>
    </source>
</evidence>
<dbReference type="Gene3D" id="2.60.120.10">
    <property type="entry name" value="Jelly Rolls"/>
    <property type="match status" value="2"/>
</dbReference>
<evidence type="ECO:0000313" key="3">
    <source>
        <dbReference type="Proteomes" id="UP000253772"/>
    </source>
</evidence>
<dbReference type="AlphaFoldDB" id="A0A482IYP6"/>
<dbReference type="PANTHER" id="PTHR43346">
    <property type="entry name" value="LIGAND BINDING DOMAIN PROTEIN, PUTATIVE (AFU_ORTHOLOGUE AFUA_6G14370)-RELATED"/>
    <property type="match status" value="1"/>
</dbReference>
<dbReference type="SUPFAM" id="SSF51182">
    <property type="entry name" value="RmlC-like cupins"/>
    <property type="match status" value="1"/>
</dbReference>
<dbReference type="Pfam" id="PF07883">
    <property type="entry name" value="Cupin_2"/>
    <property type="match status" value="1"/>
</dbReference>
<dbReference type="InterPro" id="IPR052538">
    <property type="entry name" value="Flavonoid_dioxygenase-like"/>
</dbReference>
<accession>A0A482IYP6</accession>
<dbReference type="InterPro" id="IPR014710">
    <property type="entry name" value="RmlC-like_jellyroll"/>
</dbReference>
<name>A0A482IYP6_9BURK</name>
<dbReference type="RefSeq" id="WP_024570965.1">
    <property type="nucleotide sequence ID" value="NZ_CP037901.1"/>
</dbReference>
<dbReference type="OrthoDB" id="2648023at2"/>
<dbReference type="EMBL" id="CP037901">
    <property type="protein sequence ID" value="QBP13032.1"/>
    <property type="molecule type" value="Genomic_DNA"/>
</dbReference>
<dbReference type="CDD" id="cd02208">
    <property type="entry name" value="cupin_RmlC-like"/>
    <property type="match status" value="1"/>
</dbReference>
<dbReference type="Proteomes" id="UP000253772">
    <property type="component" value="Chromosome c2"/>
</dbReference>
<sequence>MASPMVLRAADVATYSPANHTGTANQRIIGKETVGARRVEVLLGTITRGHGALPHAHPNLEQASYLLAGEGVGELPGHRRTLRAGDWSFNAVGMFHRFEVVSEEPVQVMVVYAPPYSENPNAAVVADGIDDPRLQDGAGDVRDVPTDAPPIDLDFYVGARVSPAISHQTVGARFLDIYMVQLAADGYVAPHALQDAEQVLFVRSGKLDGQIGDQPFRAIAGDWVFVPENHVLRIAAGGAPSAFIVIRAHDAVS</sequence>
<protein>
    <submittedName>
        <fullName evidence="2">Cupin domain-containing protein</fullName>
    </submittedName>
</protein>
<evidence type="ECO:0000313" key="2">
    <source>
        <dbReference type="EMBL" id="QBP13032.1"/>
    </source>
</evidence>
<proteinExistence type="predicted"/>
<dbReference type="PANTHER" id="PTHR43346:SF1">
    <property type="entry name" value="QUERCETIN 2,3-DIOXYGENASE-RELATED"/>
    <property type="match status" value="1"/>
</dbReference>
<gene>
    <name evidence="2" type="ORF">DDF84_025630</name>
</gene>
<dbReference type="InterPro" id="IPR013096">
    <property type="entry name" value="Cupin_2"/>
</dbReference>
<dbReference type="InterPro" id="IPR011051">
    <property type="entry name" value="RmlC_Cupin_sf"/>
</dbReference>
<reference evidence="2 3" key="1">
    <citation type="submission" date="2019-03" db="EMBL/GenBank/DDBJ databases">
        <title>Comparative insights into the high quality Complete genome sequence of highly metal resistant Cupriavidus metallidurans strain BS1 isolated from a gold-copper mine.</title>
        <authorList>
            <person name="Mazhar H.S."/>
            <person name="Rensing C."/>
        </authorList>
    </citation>
    <scope>NUCLEOTIDE SEQUENCE [LARGE SCALE GENOMIC DNA]</scope>
    <source>
        <strain evidence="2 3">BS1</strain>
    </source>
</reference>